<comment type="caution">
    <text evidence="1">The sequence shown here is derived from an EMBL/GenBank/DDBJ whole genome shotgun (WGS) entry which is preliminary data.</text>
</comment>
<organism evidence="1 2">
    <name type="scientific">Stylosanthes scabra</name>
    <dbReference type="NCBI Taxonomy" id="79078"/>
    <lineage>
        <taxon>Eukaryota</taxon>
        <taxon>Viridiplantae</taxon>
        <taxon>Streptophyta</taxon>
        <taxon>Embryophyta</taxon>
        <taxon>Tracheophyta</taxon>
        <taxon>Spermatophyta</taxon>
        <taxon>Magnoliopsida</taxon>
        <taxon>eudicotyledons</taxon>
        <taxon>Gunneridae</taxon>
        <taxon>Pentapetalae</taxon>
        <taxon>rosids</taxon>
        <taxon>fabids</taxon>
        <taxon>Fabales</taxon>
        <taxon>Fabaceae</taxon>
        <taxon>Papilionoideae</taxon>
        <taxon>50 kb inversion clade</taxon>
        <taxon>dalbergioids sensu lato</taxon>
        <taxon>Dalbergieae</taxon>
        <taxon>Pterocarpus clade</taxon>
        <taxon>Stylosanthes</taxon>
    </lineage>
</organism>
<evidence type="ECO:0000313" key="2">
    <source>
        <dbReference type="Proteomes" id="UP001341840"/>
    </source>
</evidence>
<proteinExistence type="predicted"/>
<dbReference type="Proteomes" id="UP001341840">
    <property type="component" value="Unassembled WGS sequence"/>
</dbReference>
<gene>
    <name evidence="1" type="ORF">PIB30_006391</name>
</gene>
<name>A0ABU6S4R6_9FABA</name>
<sequence>MFVTELIEFARGTQPCTPPRPGFPSPSFTASSLLEAACVSLAEMIPCCYTALKKSYSVPEELLARGSNDGSIPVVMEVRRLWRSPPKSTTQ</sequence>
<reference evidence="1 2" key="1">
    <citation type="journal article" date="2023" name="Plants (Basel)">
        <title>Bridging the Gap: Combining Genomics and Transcriptomics Approaches to Understand Stylosanthes scabra, an Orphan Legume from the Brazilian Caatinga.</title>
        <authorList>
            <person name="Ferreira-Neto J.R.C."/>
            <person name="da Silva M.D."/>
            <person name="Binneck E."/>
            <person name="de Melo N.F."/>
            <person name="da Silva R.H."/>
            <person name="de Melo A.L.T.M."/>
            <person name="Pandolfi V."/>
            <person name="Bustamante F.O."/>
            <person name="Brasileiro-Vidal A.C."/>
            <person name="Benko-Iseppon A.M."/>
        </authorList>
    </citation>
    <scope>NUCLEOTIDE SEQUENCE [LARGE SCALE GENOMIC DNA]</scope>
    <source>
        <tissue evidence="1">Leaves</tissue>
    </source>
</reference>
<keyword evidence="2" id="KW-1185">Reference proteome</keyword>
<accession>A0ABU6S4R6</accession>
<evidence type="ECO:0000313" key="1">
    <source>
        <dbReference type="EMBL" id="MED6131068.1"/>
    </source>
</evidence>
<protein>
    <submittedName>
        <fullName evidence="1">Uncharacterized protein</fullName>
    </submittedName>
</protein>
<dbReference type="EMBL" id="JASCZI010060428">
    <property type="protein sequence ID" value="MED6131068.1"/>
    <property type="molecule type" value="Genomic_DNA"/>
</dbReference>